<feature type="region of interest" description="Disordered" evidence="1">
    <location>
        <begin position="367"/>
        <end position="395"/>
    </location>
</feature>
<proteinExistence type="predicted"/>
<sequence>MVNTQGDRIAELEGTVVDEMAWAETARDKLQRARARLTRICEEVRDRASGILADTTMLIDEVMDVMQSPVQKGTEEEWPINQPGAQDRGDDRTLERYLKFAPPKFIGGPDPKLAENWLERMTNIFAALDYTEERKVNFATFQFEGVARTWWDVIRGKWERALTPWTWENFTREFNEKFLPPLIQEKREDEFIKLRQGTFSVAEYEGKFIKLSKYAPELVTKERKIIRRFVQGFNVEIQEGLAVAQIYTFTEALEKAQRVESARLQVRDLHTKKRNISSYTSRQASKSVPPSKMGRGMGGVRTAGARKGALSRGGRSGQDQSRGIPFSGPVVTPQVSCGYYGKSNHSNTDCWRKSGKCLFEHQLASCSSKPKVGGSTQRPEKSASKQTSTRGNRPKVPVRVYALDYQQIPDAIEVVEGMDWLARYHAQLNSKTKTVELCIPREATLKLDVRGRLTSSALISGIRARQMLSKGGQEYLVFLINTPSDKVRLEDMPVVKEYPDVFPEELESLPPEKEIAFKIDVTSGVAPISKTPYRMAPAELKELKLQLQDLPQRGFIKEMEQFDEKTQVLGSRRDR</sequence>
<dbReference type="InterPro" id="IPR005162">
    <property type="entry name" value="Retrotrans_gag_dom"/>
</dbReference>
<evidence type="ECO:0000259" key="2">
    <source>
        <dbReference type="Pfam" id="PF03732"/>
    </source>
</evidence>
<dbReference type="RefSeq" id="XP_071925818.1">
    <property type="nucleotide sequence ID" value="XM_072069717.1"/>
</dbReference>
<keyword evidence="3" id="KW-1185">Reference proteome</keyword>
<reference evidence="4" key="2">
    <citation type="submission" date="2025-08" db="UniProtKB">
        <authorList>
            <consortium name="RefSeq"/>
        </authorList>
    </citation>
    <scope>IDENTIFICATION</scope>
    <source>
        <tissue evidence="4">Leaves</tissue>
    </source>
</reference>
<reference evidence="3" key="1">
    <citation type="journal article" date="2025" name="Foods">
        <title>Unveiling the Microbial Signatures of Arabica Coffee Cherries: Insights into Ripeness Specific Diversity, Functional Traits, and Implications for Quality and Safety.</title>
        <authorList>
            <consortium name="RefSeq"/>
            <person name="Tenea G.N."/>
            <person name="Cifuentes V."/>
            <person name="Reyes P."/>
            <person name="Cevallos-Vallejos M."/>
        </authorList>
    </citation>
    <scope>NUCLEOTIDE SEQUENCE [LARGE SCALE GENOMIC DNA]</scope>
</reference>
<dbReference type="Gene3D" id="3.10.10.10">
    <property type="entry name" value="HIV Type 1 Reverse Transcriptase, subunit A, domain 1"/>
    <property type="match status" value="1"/>
</dbReference>
<dbReference type="PANTHER" id="PTHR15503:SF45">
    <property type="entry name" value="RNA-DIRECTED DNA POLYMERASE HOMOLOG"/>
    <property type="match status" value="1"/>
</dbReference>
<dbReference type="GeneID" id="113692084"/>
<evidence type="ECO:0000256" key="1">
    <source>
        <dbReference type="SAM" id="MobiDB-lite"/>
    </source>
</evidence>
<protein>
    <recommendedName>
        <fullName evidence="2">Retrotransposon gag domain-containing protein</fullName>
    </recommendedName>
</protein>
<feature type="region of interest" description="Disordered" evidence="1">
    <location>
        <begin position="275"/>
        <end position="327"/>
    </location>
</feature>
<evidence type="ECO:0000313" key="4">
    <source>
        <dbReference type="RefSeq" id="XP_071925818.1"/>
    </source>
</evidence>
<feature type="domain" description="Retrotransposon gag" evidence="2">
    <location>
        <begin position="138"/>
        <end position="234"/>
    </location>
</feature>
<dbReference type="SUPFAM" id="SSF56672">
    <property type="entry name" value="DNA/RNA polymerases"/>
    <property type="match status" value="1"/>
</dbReference>
<dbReference type="InterPro" id="IPR043502">
    <property type="entry name" value="DNA/RNA_pol_sf"/>
</dbReference>
<gene>
    <name evidence="4" type="primary">LOC113692084</name>
</gene>
<evidence type="ECO:0000313" key="3">
    <source>
        <dbReference type="Proteomes" id="UP001652660"/>
    </source>
</evidence>
<dbReference type="InterPro" id="IPR032567">
    <property type="entry name" value="RTL1-rel"/>
</dbReference>
<name>A0ABM4W202_COFAR</name>
<dbReference type="Pfam" id="PF03732">
    <property type="entry name" value="Retrotrans_gag"/>
    <property type="match status" value="1"/>
</dbReference>
<organism evidence="3 4">
    <name type="scientific">Coffea arabica</name>
    <name type="common">Arabian coffee</name>
    <dbReference type="NCBI Taxonomy" id="13443"/>
    <lineage>
        <taxon>Eukaryota</taxon>
        <taxon>Viridiplantae</taxon>
        <taxon>Streptophyta</taxon>
        <taxon>Embryophyta</taxon>
        <taxon>Tracheophyta</taxon>
        <taxon>Spermatophyta</taxon>
        <taxon>Magnoliopsida</taxon>
        <taxon>eudicotyledons</taxon>
        <taxon>Gunneridae</taxon>
        <taxon>Pentapetalae</taxon>
        <taxon>asterids</taxon>
        <taxon>lamiids</taxon>
        <taxon>Gentianales</taxon>
        <taxon>Rubiaceae</taxon>
        <taxon>Ixoroideae</taxon>
        <taxon>Gardenieae complex</taxon>
        <taxon>Bertiereae - Coffeeae clade</taxon>
        <taxon>Coffeeae</taxon>
        <taxon>Coffea</taxon>
    </lineage>
</organism>
<dbReference type="PANTHER" id="PTHR15503">
    <property type="entry name" value="LDOC1 RELATED"/>
    <property type="match status" value="1"/>
</dbReference>
<feature type="compositionally biased region" description="Polar residues" evidence="1">
    <location>
        <begin position="276"/>
        <end position="288"/>
    </location>
</feature>
<dbReference type="Proteomes" id="UP001652660">
    <property type="component" value="Chromosome 1e"/>
</dbReference>
<accession>A0ABM4W202</accession>